<dbReference type="Proteomes" id="UP001204621">
    <property type="component" value="Unassembled WGS sequence"/>
</dbReference>
<evidence type="ECO:0000313" key="3">
    <source>
        <dbReference type="EMBL" id="MCS0660610.1"/>
    </source>
</evidence>
<gene>
    <name evidence="3" type="ORF">NX778_21265</name>
</gene>
<protein>
    <submittedName>
        <fullName evidence="3">Alpha/beta hydrolase</fullName>
    </submittedName>
</protein>
<dbReference type="InterPro" id="IPR029058">
    <property type="entry name" value="AB_hydrolase_fold"/>
</dbReference>
<organism evidence="3 4">
    <name type="scientific">Massilia terrae</name>
    <dbReference type="NCBI Taxonomy" id="1811224"/>
    <lineage>
        <taxon>Bacteria</taxon>
        <taxon>Pseudomonadati</taxon>
        <taxon>Pseudomonadota</taxon>
        <taxon>Betaproteobacteria</taxon>
        <taxon>Burkholderiales</taxon>
        <taxon>Oxalobacteraceae</taxon>
        <taxon>Telluria group</taxon>
        <taxon>Massilia</taxon>
    </lineage>
</organism>
<feature type="chain" id="PRO_5047293697" evidence="2">
    <location>
        <begin position="22"/>
        <end position="331"/>
    </location>
</feature>
<accession>A0ABT2D3K7</accession>
<sequence>MHFPIRALTLMLAFGVNAALAQPAAYVAPSTPAGSGQWPAVMEMDAGLPTHTVYRPAQMPDAKLPIVAFANGGCRNLGNRFRHFLTEIASHGYLTIAIGPIGPGDQEEPGAPSFSGEAAAGSPAAQHPERAHAKAVQEGGIKASLTYAAQLTQAIDWALAENARPGSPYYGKLDPSRIAVMGQSCGGLQALDAAHDPRVRTLAVLNSGIFPITGRSWDMAAAHADMADLKTLHGSVLYLTGDPKDVAFPQAEDDYAQINHIPAYRAWREKTPHAGTYREKNGGAFAEVVVAWLDWQLKGDSKASTLFMGSDCGLCKRADWHVQHKGFAAAR</sequence>
<keyword evidence="3" id="KW-0378">Hydrolase</keyword>
<dbReference type="Gene3D" id="3.40.50.1820">
    <property type="entry name" value="alpha/beta hydrolase"/>
    <property type="match status" value="1"/>
</dbReference>
<dbReference type="RefSeq" id="WP_258813804.1">
    <property type="nucleotide sequence ID" value="NZ_JANUGU010000009.1"/>
</dbReference>
<feature type="signal peptide" evidence="2">
    <location>
        <begin position="1"/>
        <end position="21"/>
    </location>
</feature>
<keyword evidence="4" id="KW-1185">Reference proteome</keyword>
<comment type="caution">
    <text evidence="3">The sequence shown here is derived from an EMBL/GenBank/DDBJ whole genome shotgun (WGS) entry which is preliminary data.</text>
</comment>
<name>A0ABT2D3K7_9BURK</name>
<dbReference type="EMBL" id="JANUGU010000009">
    <property type="protein sequence ID" value="MCS0660610.1"/>
    <property type="molecule type" value="Genomic_DNA"/>
</dbReference>
<evidence type="ECO:0000256" key="1">
    <source>
        <dbReference type="SAM" id="MobiDB-lite"/>
    </source>
</evidence>
<dbReference type="SUPFAM" id="SSF53474">
    <property type="entry name" value="alpha/beta-Hydrolases"/>
    <property type="match status" value="1"/>
</dbReference>
<proteinExistence type="predicted"/>
<evidence type="ECO:0000256" key="2">
    <source>
        <dbReference type="SAM" id="SignalP"/>
    </source>
</evidence>
<dbReference type="GO" id="GO:0016787">
    <property type="term" value="F:hydrolase activity"/>
    <property type="evidence" value="ECO:0007669"/>
    <property type="project" value="UniProtKB-KW"/>
</dbReference>
<feature type="region of interest" description="Disordered" evidence="1">
    <location>
        <begin position="101"/>
        <end position="130"/>
    </location>
</feature>
<evidence type="ECO:0000313" key="4">
    <source>
        <dbReference type="Proteomes" id="UP001204621"/>
    </source>
</evidence>
<reference evidence="3 4" key="1">
    <citation type="submission" date="2022-08" db="EMBL/GenBank/DDBJ databases">
        <title>Reclassification of Massilia species as members of the genera Telluria, Duganella, Pseudoduganella, Mokoshia gen. nov. and Zemynaea gen. nov. using orthogonal and non-orthogonal genome-based approaches.</title>
        <authorList>
            <person name="Bowman J.P."/>
        </authorList>
    </citation>
    <scope>NUCLEOTIDE SEQUENCE [LARGE SCALE GENOMIC DNA]</scope>
    <source>
        <strain evidence="3 4">JCM 31606</strain>
    </source>
</reference>
<keyword evidence="2" id="KW-0732">Signal</keyword>